<name>A0A0E9VDT1_ANGAN</name>
<proteinExistence type="predicted"/>
<evidence type="ECO:0000313" key="1">
    <source>
        <dbReference type="EMBL" id="JAH75348.1"/>
    </source>
</evidence>
<protein>
    <submittedName>
        <fullName evidence="1">Uncharacterized protein</fullName>
    </submittedName>
</protein>
<sequence>MNNRTKIVDSAGTYKHNVLHSRCVFTRCEKLPYFLNFGILRFV</sequence>
<dbReference type="EMBL" id="GBXM01033229">
    <property type="protein sequence ID" value="JAH75348.1"/>
    <property type="molecule type" value="Transcribed_RNA"/>
</dbReference>
<reference evidence="1" key="1">
    <citation type="submission" date="2014-11" db="EMBL/GenBank/DDBJ databases">
        <authorList>
            <person name="Amaro Gonzalez C."/>
        </authorList>
    </citation>
    <scope>NUCLEOTIDE SEQUENCE</scope>
</reference>
<reference evidence="1" key="2">
    <citation type="journal article" date="2015" name="Fish Shellfish Immunol.">
        <title>Early steps in the European eel (Anguilla anguilla)-Vibrio vulnificus interaction in the gills: Role of the RtxA13 toxin.</title>
        <authorList>
            <person name="Callol A."/>
            <person name="Pajuelo D."/>
            <person name="Ebbesson L."/>
            <person name="Teles M."/>
            <person name="MacKenzie S."/>
            <person name="Amaro C."/>
        </authorList>
    </citation>
    <scope>NUCLEOTIDE SEQUENCE</scope>
</reference>
<accession>A0A0E9VDT1</accession>
<dbReference type="AlphaFoldDB" id="A0A0E9VDT1"/>
<organism evidence="1">
    <name type="scientific">Anguilla anguilla</name>
    <name type="common">European freshwater eel</name>
    <name type="synonym">Muraena anguilla</name>
    <dbReference type="NCBI Taxonomy" id="7936"/>
    <lineage>
        <taxon>Eukaryota</taxon>
        <taxon>Metazoa</taxon>
        <taxon>Chordata</taxon>
        <taxon>Craniata</taxon>
        <taxon>Vertebrata</taxon>
        <taxon>Euteleostomi</taxon>
        <taxon>Actinopterygii</taxon>
        <taxon>Neopterygii</taxon>
        <taxon>Teleostei</taxon>
        <taxon>Anguilliformes</taxon>
        <taxon>Anguillidae</taxon>
        <taxon>Anguilla</taxon>
    </lineage>
</organism>